<dbReference type="AlphaFoldDB" id="A0A4Y7IGK3"/>
<accession>A0A4Y7IGK3</accession>
<gene>
    <name evidence="1" type="ORF">C5167_039791</name>
</gene>
<sequence>MVRKTGTTIVGLVCKVEFEPERSKMG</sequence>
<dbReference type="Proteomes" id="UP000316621">
    <property type="component" value="Chromosome 1"/>
</dbReference>
<reference evidence="1 2" key="1">
    <citation type="journal article" date="2018" name="Science">
        <title>The opium poppy genome and morphinan production.</title>
        <authorList>
            <person name="Guo L."/>
            <person name="Winzer T."/>
            <person name="Yang X."/>
            <person name="Li Y."/>
            <person name="Ning Z."/>
            <person name="He Z."/>
            <person name="Teodor R."/>
            <person name="Lu Y."/>
            <person name="Bowser T.A."/>
            <person name="Graham I.A."/>
            <person name="Ye K."/>
        </authorList>
    </citation>
    <scope>NUCLEOTIDE SEQUENCE [LARGE SCALE GENOMIC DNA]</scope>
    <source>
        <strain evidence="2">cv. HN1</strain>
        <tissue evidence="1">Leaves</tissue>
    </source>
</reference>
<dbReference type="Gramene" id="RZC46841">
    <property type="protein sequence ID" value="RZC46841"/>
    <property type="gene ID" value="C5167_039791"/>
</dbReference>
<evidence type="ECO:0000313" key="2">
    <source>
        <dbReference type="Proteomes" id="UP000316621"/>
    </source>
</evidence>
<organism evidence="1 2">
    <name type="scientific">Papaver somniferum</name>
    <name type="common">Opium poppy</name>
    <dbReference type="NCBI Taxonomy" id="3469"/>
    <lineage>
        <taxon>Eukaryota</taxon>
        <taxon>Viridiplantae</taxon>
        <taxon>Streptophyta</taxon>
        <taxon>Embryophyta</taxon>
        <taxon>Tracheophyta</taxon>
        <taxon>Spermatophyta</taxon>
        <taxon>Magnoliopsida</taxon>
        <taxon>Ranunculales</taxon>
        <taxon>Papaveraceae</taxon>
        <taxon>Papaveroideae</taxon>
        <taxon>Papaver</taxon>
    </lineage>
</organism>
<proteinExistence type="predicted"/>
<name>A0A4Y7IGK3_PAPSO</name>
<dbReference type="EMBL" id="CM010715">
    <property type="protein sequence ID" value="RZC46841.1"/>
    <property type="molecule type" value="Genomic_DNA"/>
</dbReference>
<evidence type="ECO:0000313" key="1">
    <source>
        <dbReference type="EMBL" id="RZC46841.1"/>
    </source>
</evidence>
<keyword evidence="2" id="KW-1185">Reference proteome</keyword>
<protein>
    <submittedName>
        <fullName evidence="1">Uncharacterized protein</fullName>
    </submittedName>
</protein>